<protein>
    <submittedName>
        <fullName evidence="1">LYST isoform 9</fullName>
    </submittedName>
</protein>
<feature type="non-terminal residue" evidence="1">
    <location>
        <position position="180"/>
    </location>
</feature>
<reference evidence="1" key="1">
    <citation type="submission" date="2017-12" db="EMBL/GenBank/DDBJ databases">
        <title>High-resolution comparative analysis of great ape genomes.</title>
        <authorList>
            <person name="Pollen A."/>
            <person name="Hastie A."/>
            <person name="Hormozdiari F."/>
            <person name="Dougherty M."/>
            <person name="Liu R."/>
            <person name="Chaisson M."/>
            <person name="Hoppe E."/>
            <person name="Hill C."/>
            <person name="Pang A."/>
            <person name="Hillier L."/>
            <person name="Baker C."/>
            <person name="Armstrong J."/>
            <person name="Shendure J."/>
            <person name="Paten B."/>
            <person name="Wilson R."/>
            <person name="Chao H."/>
            <person name="Schneider V."/>
            <person name="Ventura M."/>
            <person name="Kronenberg Z."/>
            <person name="Murali S."/>
            <person name="Gordon D."/>
            <person name="Cantsilieris S."/>
            <person name="Munson K."/>
            <person name="Nelson B."/>
            <person name="Raja A."/>
            <person name="Underwood J."/>
            <person name="Diekhans M."/>
            <person name="Fiddes I."/>
            <person name="Haussler D."/>
            <person name="Eichler E."/>
        </authorList>
    </citation>
    <scope>NUCLEOTIDE SEQUENCE [LARGE SCALE GENOMIC DNA]</scope>
    <source>
        <strain evidence="1">Susie</strain>
    </source>
</reference>
<dbReference type="AlphaFoldDB" id="A0A2J8UDY6"/>
<gene>
    <name evidence="1" type="ORF">CR201_G0028512</name>
</gene>
<proteinExistence type="predicted"/>
<sequence>IPVSEYKLLACDIQQLFVAVTIHACSSSGSQYFRVIEDLIVMLGYLQNSKNKRTQNMAVALQLRVLQAAMEFIRTTANHDSENLTDSLQSPSAPHHAIVQKRKSIAGSIPMKGSIIPHLPRHHFGSYGQLPMPFSFSPLNQDSSPQFSPGCTTCIVPPGAGPRKFPLAQTESLLMKMRSV</sequence>
<feature type="non-terminal residue" evidence="1">
    <location>
        <position position="1"/>
    </location>
</feature>
<evidence type="ECO:0000313" key="1">
    <source>
        <dbReference type="EMBL" id="PNJ43478.1"/>
    </source>
</evidence>
<comment type="caution">
    <text evidence="1">The sequence shown here is derived from an EMBL/GenBank/DDBJ whole genome shotgun (WGS) entry which is preliminary data.</text>
</comment>
<dbReference type="EMBL" id="NDHI03003462">
    <property type="protein sequence ID" value="PNJ43478.1"/>
    <property type="molecule type" value="Genomic_DNA"/>
</dbReference>
<organism evidence="1">
    <name type="scientific">Pongo abelii</name>
    <name type="common">Sumatran orangutan</name>
    <name type="synonym">Pongo pygmaeus abelii</name>
    <dbReference type="NCBI Taxonomy" id="9601"/>
    <lineage>
        <taxon>Eukaryota</taxon>
        <taxon>Metazoa</taxon>
        <taxon>Chordata</taxon>
        <taxon>Craniata</taxon>
        <taxon>Vertebrata</taxon>
        <taxon>Euteleostomi</taxon>
        <taxon>Mammalia</taxon>
        <taxon>Eutheria</taxon>
        <taxon>Euarchontoglires</taxon>
        <taxon>Primates</taxon>
        <taxon>Haplorrhini</taxon>
        <taxon>Catarrhini</taxon>
        <taxon>Hominidae</taxon>
        <taxon>Pongo</taxon>
    </lineage>
</organism>
<name>A0A2J8UDY6_PONAB</name>
<accession>A0A2J8UDY6</accession>